<proteinExistence type="predicted"/>
<dbReference type="Proteomes" id="UP000271624">
    <property type="component" value="Unassembled WGS sequence"/>
</dbReference>
<evidence type="ECO:0000313" key="1">
    <source>
        <dbReference type="EMBL" id="RUT06087.1"/>
    </source>
</evidence>
<dbReference type="AlphaFoldDB" id="A0A3S1J1J8"/>
<evidence type="ECO:0000313" key="2">
    <source>
        <dbReference type="Proteomes" id="UP000271624"/>
    </source>
</evidence>
<dbReference type="OrthoDB" id="508347at2"/>
<accession>A0A3S1J1J8</accession>
<gene>
    <name evidence="1" type="ORF">DSM106972_032930</name>
</gene>
<dbReference type="EMBL" id="RSCL01000007">
    <property type="protein sequence ID" value="RUT06087.1"/>
    <property type="molecule type" value="Genomic_DNA"/>
</dbReference>
<reference evidence="1" key="1">
    <citation type="submission" date="2018-12" db="EMBL/GenBank/DDBJ databases">
        <authorList>
            <person name="Will S."/>
            <person name="Neumann-Schaal M."/>
            <person name="Henke P."/>
        </authorList>
    </citation>
    <scope>NUCLEOTIDE SEQUENCE</scope>
    <source>
        <strain evidence="1">PCC 7102</strain>
    </source>
</reference>
<name>A0A3S1J1J8_9CYAN</name>
<reference evidence="1" key="2">
    <citation type="journal article" date="2019" name="Genome Biol. Evol.">
        <title>Day and night: Metabolic profiles and evolutionary relationships of six axenic non-marine cyanobacteria.</title>
        <authorList>
            <person name="Will S.E."/>
            <person name="Henke P."/>
            <person name="Boedeker C."/>
            <person name="Huang S."/>
            <person name="Brinkmann H."/>
            <person name="Rohde M."/>
            <person name="Jarek M."/>
            <person name="Friedl T."/>
            <person name="Seufert S."/>
            <person name="Schumacher M."/>
            <person name="Overmann J."/>
            <person name="Neumann-Schaal M."/>
            <person name="Petersen J."/>
        </authorList>
    </citation>
    <scope>NUCLEOTIDE SEQUENCE [LARGE SCALE GENOMIC DNA]</scope>
    <source>
        <strain evidence="1">PCC 7102</strain>
    </source>
</reference>
<protein>
    <submittedName>
        <fullName evidence="1">Uncharacterized protein</fullName>
    </submittedName>
</protein>
<keyword evidence="2" id="KW-1185">Reference proteome</keyword>
<sequence>MVAILSRGVTVPGVQAFQDSDRTTQFVYYPTTVTCIPGETLQDFKVTYWGIGKPFFMQKNNRIDSVVGAILAGRAIIDISSEQRQMLIEQIRKAYGVRNPALIPLPLQNVRVQPVIANNTLSIDKDADIKFPETIQLGTAFNYQIGTGNSLFAQFVATQGQGDKFIPNPAFGINIVGEAEFLGDPWTVEVEANLSQVWSYVRKRVSLAISLGWFKFKLGDYEKIIQDLQRDKIIKLRLVEGSLDNEKYGRYFLEMGKEIFTAINQQANSEVGFFKFEPSRDMTPSASLTLWTWDVSVNLAYGEQSLKFSQLLNYKNTISYSGRLRRLVPASMTLAVICNEKSKNLFQDLGNVTEPCITPAKADEFQKRLMAEVTKKQPLLDRIYNSYILGSISQEQYERAMLIINGLSFKETLMLTPSTQSFMSNPEEFILGLSDSQINRILEEAIKLE</sequence>
<comment type="caution">
    <text evidence="1">The sequence shown here is derived from an EMBL/GenBank/DDBJ whole genome shotgun (WGS) entry which is preliminary data.</text>
</comment>
<organism evidence="1 2">
    <name type="scientific">Dulcicalothrix desertica PCC 7102</name>
    <dbReference type="NCBI Taxonomy" id="232991"/>
    <lineage>
        <taxon>Bacteria</taxon>
        <taxon>Bacillati</taxon>
        <taxon>Cyanobacteriota</taxon>
        <taxon>Cyanophyceae</taxon>
        <taxon>Nostocales</taxon>
        <taxon>Calotrichaceae</taxon>
        <taxon>Dulcicalothrix</taxon>
    </lineage>
</organism>
<dbReference type="RefSeq" id="WP_127081764.1">
    <property type="nucleotide sequence ID" value="NZ_RSCL01000007.1"/>
</dbReference>